<sequence length="151" mass="16732">MEPSKETALNKIRALFDTETLSVLSTQKNGQPYSSLVAFASTSDLKQIIFLTPSTTRKYDNLTASPRVAMLINNSRNLAEDFYNAISVTATGRASTVEGDDKKRLLDIYLERHPHLKDFAAAPTTALVSMAVDRYIMVSRFQNVVEIKVGS</sequence>
<keyword evidence="3" id="KW-1185">Reference proteome</keyword>
<dbReference type="SUPFAM" id="SSF50475">
    <property type="entry name" value="FMN-binding split barrel"/>
    <property type="match status" value="1"/>
</dbReference>
<dbReference type="Gene3D" id="2.30.110.10">
    <property type="entry name" value="Electron Transport, Fmn-binding Protein, Chain A"/>
    <property type="match status" value="1"/>
</dbReference>
<accession>A0A1H2JK61</accession>
<evidence type="ECO:0000259" key="1">
    <source>
        <dbReference type="Pfam" id="PF01243"/>
    </source>
</evidence>
<dbReference type="InterPro" id="IPR012349">
    <property type="entry name" value="Split_barrel_FMN-bd"/>
</dbReference>
<protein>
    <submittedName>
        <fullName evidence="2">Pyridoxamine 5'-phosphate oxidase</fullName>
    </submittedName>
</protein>
<evidence type="ECO:0000313" key="3">
    <source>
        <dbReference type="Proteomes" id="UP000199608"/>
    </source>
</evidence>
<dbReference type="EMBL" id="FNLL01000013">
    <property type="protein sequence ID" value="SDU56511.1"/>
    <property type="molecule type" value="Genomic_DNA"/>
</dbReference>
<organism evidence="2 3">
    <name type="scientific">Desulfobacula phenolica</name>
    <dbReference type="NCBI Taxonomy" id="90732"/>
    <lineage>
        <taxon>Bacteria</taxon>
        <taxon>Pseudomonadati</taxon>
        <taxon>Thermodesulfobacteriota</taxon>
        <taxon>Desulfobacteria</taxon>
        <taxon>Desulfobacterales</taxon>
        <taxon>Desulfobacteraceae</taxon>
        <taxon>Desulfobacula</taxon>
    </lineage>
</organism>
<dbReference type="AlphaFoldDB" id="A0A1H2JK61"/>
<dbReference type="Pfam" id="PF01243">
    <property type="entry name" value="PNPOx_N"/>
    <property type="match status" value="1"/>
</dbReference>
<dbReference type="RefSeq" id="WP_014955560.1">
    <property type="nucleotide sequence ID" value="NZ_FNLL01000013.1"/>
</dbReference>
<evidence type="ECO:0000313" key="2">
    <source>
        <dbReference type="EMBL" id="SDU56511.1"/>
    </source>
</evidence>
<reference evidence="3" key="1">
    <citation type="submission" date="2016-10" db="EMBL/GenBank/DDBJ databases">
        <authorList>
            <person name="Varghese N."/>
            <person name="Submissions S."/>
        </authorList>
    </citation>
    <scope>NUCLEOTIDE SEQUENCE [LARGE SCALE GENOMIC DNA]</scope>
    <source>
        <strain evidence="3">DSM 3384</strain>
    </source>
</reference>
<gene>
    <name evidence="2" type="ORF">SAMN04487931_11311</name>
</gene>
<name>A0A1H2JK61_9BACT</name>
<proteinExistence type="predicted"/>
<feature type="domain" description="Pyridoxamine 5'-phosphate oxidase N-terminal" evidence="1">
    <location>
        <begin position="11"/>
        <end position="135"/>
    </location>
</feature>
<dbReference type="InterPro" id="IPR011576">
    <property type="entry name" value="Pyridox_Oxase_N"/>
</dbReference>
<dbReference type="Proteomes" id="UP000199608">
    <property type="component" value="Unassembled WGS sequence"/>
</dbReference>